<evidence type="ECO:0000313" key="5">
    <source>
        <dbReference type="Proteomes" id="UP001168990"/>
    </source>
</evidence>
<sequence>MGDARSTIALRTLQSGSSPPGLYKAAHEPLELSLRRALSTSNTSPVTKKHPRADYRKFSESSFMFLGEKTKSTPCRAGVCHHACWMAKTWFTASLAITAPKNDMTFFKGIKEWASIDPAISKQTMYNMKSPWFRYKPPVLCVSQSVSREGCMVGFTLILTHLQIVLKTTFNWHAVPEHEKKRHKNSAEPVWSPTMAGGLFAIDRQFFERLGTYDNGFDIWGGENLELSFKTWMCGGTLEIVPCSHVGHIFRKRSPYKWRSGVNVLKRNSIRLSEVWLDEYAKYYYQRIGHDK</sequence>
<dbReference type="Proteomes" id="UP001168990">
    <property type="component" value="Unassembled WGS sequence"/>
</dbReference>
<dbReference type="Pfam" id="PF02709">
    <property type="entry name" value="Glyco_transf_7C"/>
    <property type="match status" value="1"/>
</dbReference>
<keyword evidence="5" id="KW-1185">Reference proteome</keyword>
<evidence type="ECO:0000259" key="3">
    <source>
        <dbReference type="Pfam" id="PF02709"/>
    </source>
</evidence>
<reference evidence="4" key="1">
    <citation type="journal article" date="2023" name="bioRxiv">
        <title>Scaffold-level genome assemblies of two parasitoid biocontrol wasps reveal the parthenogenesis mechanism and an associated novel virus.</title>
        <authorList>
            <person name="Inwood S."/>
            <person name="Skelly J."/>
            <person name="Guhlin J."/>
            <person name="Harrop T."/>
            <person name="Goldson S."/>
            <person name="Dearden P."/>
        </authorList>
    </citation>
    <scope>NUCLEOTIDE SEQUENCE</scope>
    <source>
        <strain evidence="4">Irish</strain>
        <tissue evidence="4">Whole body</tissue>
    </source>
</reference>
<organism evidence="4 5">
    <name type="scientific">Microctonus aethiopoides</name>
    <dbReference type="NCBI Taxonomy" id="144406"/>
    <lineage>
        <taxon>Eukaryota</taxon>
        <taxon>Metazoa</taxon>
        <taxon>Ecdysozoa</taxon>
        <taxon>Arthropoda</taxon>
        <taxon>Hexapoda</taxon>
        <taxon>Insecta</taxon>
        <taxon>Pterygota</taxon>
        <taxon>Neoptera</taxon>
        <taxon>Endopterygota</taxon>
        <taxon>Hymenoptera</taxon>
        <taxon>Apocrita</taxon>
        <taxon>Ichneumonoidea</taxon>
        <taxon>Braconidae</taxon>
        <taxon>Euphorinae</taxon>
        <taxon>Microctonus</taxon>
    </lineage>
</organism>
<protein>
    <recommendedName>
        <fullName evidence="3">Galactosyltransferase C-terminal domain-containing protein</fullName>
    </recommendedName>
</protein>
<dbReference type="Gene3D" id="3.90.550.10">
    <property type="entry name" value="Spore Coat Polysaccharide Biosynthesis Protein SpsA, Chain A"/>
    <property type="match status" value="1"/>
</dbReference>
<dbReference type="GO" id="GO:0004653">
    <property type="term" value="F:polypeptide N-acetylgalactosaminyltransferase activity"/>
    <property type="evidence" value="ECO:0007669"/>
    <property type="project" value="TreeGrafter"/>
</dbReference>
<dbReference type="InterPro" id="IPR029044">
    <property type="entry name" value="Nucleotide-diphossugar_trans"/>
</dbReference>
<dbReference type="GO" id="GO:0005794">
    <property type="term" value="C:Golgi apparatus"/>
    <property type="evidence" value="ECO:0007669"/>
    <property type="project" value="TreeGrafter"/>
</dbReference>
<feature type="domain" description="Galactosyltransferase C-terminal" evidence="3">
    <location>
        <begin position="189"/>
        <end position="248"/>
    </location>
</feature>
<name>A0AA39F9N1_9HYME</name>
<gene>
    <name evidence="4" type="ORF">PV328_004019</name>
</gene>
<evidence type="ECO:0000256" key="2">
    <source>
        <dbReference type="ARBA" id="ARBA00023157"/>
    </source>
</evidence>
<dbReference type="SUPFAM" id="SSF53448">
    <property type="entry name" value="Nucleotide-diphospho-sugar transferases"/>
    <property type="match status" value="1"/>
</dbReference>
<dbReference type="PANTHER" id="PTHR11675">
    <property type="entry name" value="N-ACETYLGALACTOSAMINYLTRANSFERASE"/>
    <property type="match status" value="1"/>
</dbReference>
<feature type="non-terminal residue" evidence="4">
    <location>
        <position position="292"/>
    </location>
</feature>
<comment type="caution">
    <text evidence="4">The sequence shown here is derived from an EMBL/GenBank/DDBJ whole genome shotgun (WGS) entry which is preliminary data.</text>
</comment>
<dbReference type="EMBL" id="JAQQBS010001422">
    <property type="protein sequence ID" value="KAK0165512.1"/>
    <property type="molecule type" value="Genomic_DNA"/>
</dbReference>
<dbReference type="AlphaFoldDB" id="A0AA39F9N1"/>
<accession>A0AA39F9N1</accession>
<dbReference type="PANTHER" id="PTHR11675:SF131">
    <property type="entry name" value="POLYPEPTIDE N-ACETYLGALACTOSAMINYLTRANSFERASE 9-RELATED"/>
    <property type="match status" value="1"/>
</dbReference>
<evidence type="ECO:0000313" key="4">
    <source>
        <dbReference type="EMBL" id="KAK0165512.1"/>
    </source>
</evidence>
<dbReference type="InterPro" id="IPR027791">
    <property type="entry name" value="Galactosyl_T_C"/>
</dbReference>
<proteinExistence type="predicted"/>
<reference evidence="4" key="2">
    <citation type="submission" date="2023-03" db="EMBL/GenBank/DDBJ databases">
        <authorList>
            <person name="Inwood S.N."/>
            <person name="Skelly J.G."/>
            <person name="Guhlin J."/>
            <person name="Harrop T.W.R."/>
            <person name="Goldson S.G."/>
            <person name="Dearden P.K."/>
        </authorList>
    </citation>
    <scope>NUCLEOTIDE SEQUENCE</scope>
    <source>
        <strain evidence="4">Irish</strain>
        <tissue evidence="4">Whole body</tissue>
    </source>
</reference>
<evidence type="ECO:0000256" key="1">
    <source>
        <dbReference type="ARBA" id="ARBA00022679"/>
    </source>
</evidence>
<keyword evidence="2" id="KW-1015">Disulfide bond</keyword>
<dbReference type="GO" id="GO:0006493">
    <property type="term" value="P:protein O-linked glycosylation"/>
    <property type="evidence" value="ECO:0007669"/>
    <property type="project" value="TreeGrafter"/>
</dbReference>
<keyword evidence="1" id="KW-0808">Transferase</keyword>